<keyword evidence="3" id="KW-1185">Reference proteome</keyword>
<dbReference type="Pfam" id="PF01494">
    <property type="entry name" value="FAD_binding_3"/>
    <property type="match status" value="1"/>
</dbReference>
<dbReference type="Proteomes" id="UP001614264">
    <property type="component" value="Unassembled WGS sequence"/>
</dbReference>
<evidence type="ECO:0000313" key="3">
    <source>
        <dbReference type="Proteomes" id="UP001614264"/>
    </source>
</evidence>
<dbReference type="InterPro" id="IPR050407">
    <property type="entry name" value="Geranylgeranyl_reductase"/>
</dbReference>
<reference evidence="2 3" key="1">
    <citation type="submission" date="2024-07" db="EMBL/GenBank/DDBJ databases">
        <title>Whole genome sequencing of Prodigiosin pigment-producing Streptomyces salinarius isolated from rhizosphere soil of Arachis hypogaea.</title>
        <authorList>
            <person name="Vidhya A."/>
            <person name="Ramya S."/>
        </authorList>
    </citation>
    <scope>NUCLEOTIDE SEQUENCE [LARGE SCALE GENOMIC DNA]</scope>
    <source>
        <strain evidence="2 3">VRMG2420</strain>
    </source>
</reference>
<evidence type="ECO:0000313" key="2">
    <source>
        <dbReference type="EMBL" id="MFI7875968.1"/>
    </source>
</evidence>
<accession>A0ABW8BMG3</accession>
<keyword evidence="2" id="KW-0560">Oxidoreductase</keyword>
<dbReference type="PANTHER" id="PTHR42685">
    <property type="entry name" value="GERANYLGERANYL DIPHOSPHATE REDUCTASE"/>
    <property type="match status" value="1"/>
</dbReference>
<dbReference type="Gene3D" id="3.50.50.60">
    <property type="entry name" value="FAD/NAD(P)-binding domain"/>
    <property type="match status" value="1"/>
</dbReference>
<name>A0ABW8BMG3_9ACTN</name>
<dbReference type="InterPro" id="IPR036188">
    <property type="entry name" value="FAD/NAD-bd_sf"/>
</dbReference>
<dbReference type="EMBL" id="JBITPR010000064">
    <property type="protein sequence ID" value="MFI7875968.1"/>
    <property type="molecule type" value="Genomic_DNA"/>
</dbReference>
<dbReference type="GO" id="GO:0016491">
    <property type="term" value="F:oxidoreductase activity"/>
    <property type="evidence" value="ECO:0007669"/>
    <property type="project" value="UniProtKB-KW"/>
</dbReference>
<dbReference type="SUPFAM" id="SSF51905">
    <property type="entry name" value="FAD/NAD(P)-binding domain"/>
    <property type="match status" value="1"/>
</dbReference>
<proteinExistence type="predicted"/>
<dbReference type="PANTHER" id="PTHR42685:SF18">
    <property type="entry name" value="DIGERANYLGERANYLGLYCEROPHOSPHOLIPID REDUCTASE"/>
    <property type="match status" value="1"/>
</dbReference>
<evidence type="ECO:0000259" key="1">
    <source>
        <dbReference type="Pfam" id="PF01494"/>
    </source>
</evidence>
<dbReference type="EC" id="1.-.-.-" evidence="2"/>
<dbReference type="RefSeq" id="WP_165285777.1">
    <property type="nucleotide sequence ID" value="NZ_JBITPR010000064.1"/>
</dbReference>
<gene>
    <name evidence="2" type="ORF">AB4829_35915</name>
</gene>
<dbReference type="InterPro" id="IPR002938">
    <property type="entry name" value="FAD-bd"/>
</dbReference>
<feature type="domain" description="FAD-binding" evidence="1">
    <location>
        <begin position="4"/>
        <end position="336"/>
    </location>
</feature>
<protein>
    <submittedName>
        <fullName evidence="2">NAD(P)/FAD-dependent oxidoreductase</fullName>
        <ecNumber evidence="2">1.-.-.-</ecNumber>
    </submittedName>
</protein>
<sequence length="394" mass="42145">METYDVVVVGARCGGAPAARLLAGQGLRVLLLDRGARGSDKLSTLYVHQPGVAFLRAWGVLDEVRATGAPPITELTYRVRDVVLRAPGPEVGGGNEAYAPRRGDLDAILGRAAEAAGVDVVHEASVTELVHERGRPAGLRYRKAGRWHEVRADLVVGADGLRSTVAGLVPAESYAVHPKLSCCVYGYWAGLDAGFEQHQGDGLWVGVIPTAGAHVVACYFRQSEFARVRVDVAGAHDRCLRAAAPSVAERLAGAERIGRLIGMGDQQNYFRTASGPGWALVGDAGHHKDSLTARGITDAFVQADLLARAVAEAGSLRPARLDARLAAYARERDRRMMPFYRSTLAVARLDVEAERLAELRRIAASPELRARYGAAVAGVLTPEEYRLHDAALAP</sequence>
<organism evidence="2 3">
    <name type="scientific">Streptomyces salinarius</name>
    <dbReference type="NCBI Taxonomy" id="2762598"/>
    <lineage>
        <taxon>Bacteria</taxon>
        <taxon>Bacillati</taxon>
        <taxon>Actinomycetota</taxon>
        <taxon>Actinomycetes</taxon>
        <taxon>Kitasatosporales</taxon>
        <taxon>Streptomycetaceae</taxon>
        <taxon>Streptomyces</taxon>
    </lineage>
</organism>
<comment type="caution">
    <text evidence="2">The sequence shown here is derived from an EMBL/GenBank/DDBJ whole genome shotgun (WGS) entry which is preliminary data.</text>
</comment>
<dbReference type="PRINTS" id="PR00420">
    <property type="entry name" value="RNGMNOXGNASE"/>
</dbReference>